<reference evidence="2 3" key="1">
    <citation type="submission" date="2017-11" db="EMBL/GenBank/DDBJ databases">
        <title>De-novo sequencing of pomegranate (Punica granatum L.) genome.</title>
        <authorList>
            <person name="Akparov Z."/>
            <person name="Amiraslanov A."/>
            <person name="Hajiyeva S."/>
            <person name="Abbasov M."/>
            <person name="Kaur K."/>
            <person name="Hamwieh A."/>
            <person name="Solovyev V."/>
            <person name="Salamov A."/>
            <person name="Braich B."/>
            <person name="Kosarev P."/>
            <person name="Mahmoud A."/>
            <person name="Hajiyev E."/>
            <person name="Babayeva S."/>
            <person name="Izzatullayeva V."/>
            <person name="Mammadov A."/>
            <person name="Mammadov A."/>
            <person name="Sharifova S."/>
            <person name="Ojaghi J."/>
            <person name="Eynullazada K."/>
            <person name="Bayramov B."/>
            <person name="Abdulazimova A."/>
            <person name="Shahmuradov I."/>
        </authorList>
    </citation>
    <scope>NUCLEOTIDE SEQUENCE [LARGE SCALE GENOMIC DNA]</scope>
    <source>
        <strain evidence="3">cv. AG2017</strain>
        <tissue evidence="2">Leaf</tissue>
    </source>
</reference>
<evidence type="ECO:0000313" key="2">
    <source>
        <dbReference type="EMBL" id="PKI70738.1"/>
    </source>
</evidence>
<sequence length="68" mass="7428">MEVAGDLDRGVGVTNWRPQPANQSGIPMATLIPRPRSLVPTEDADDLNGGVGVADWRPRPLLPFRFSF</sequence>
<evidence type="ECO:0000256" key="1">
    <source>
        <dbReference type="SAM" id="MobiDB-lite"/>
    </source>
</evidence>
<name>A0A2I0KQF3_PUNGR</name>
<dbReference type="AlphaFoldDB" id="A0A2I0KQF3"/>
<evidence type="ECO:0000313" key="3">
    <source>
        <dbReference type="Proteomes" id="UP000233551"/>
    </source>
</evidence>
<feature type="region of interest" description="Disordered" evidence="1">
    <location>
        <begin position="1"/>
        <end position="29"/>
    </location>
</feature>
<organism evidence="2 3">
    <name type="scientific">Punica granatum</name>
    <name type="common">Pomegranate</name>
    <dbReference type="NCBI Taxonomy" id="22663"/>
    <lineage>
        <taxon>Eukaryota</taxon>
        <taxon>Viridiplantae</taxon>
        <taxon>Streptophyta</taxon>
        <taxon>Embryophyta</taxon>
        <taxon>Tracheophyta</taxon>
        <taxon>Spermatophyta</taxon>
        <taxon>Magnoliopsida</taxon>
        <taxon>eudicotyledons</taxon>
        <taxon>Gunneridae</taxon>
        <taxon>Pentapetalae</taxon>
        <taxon>rosids</taxon>
        <taxon>malvids</taxon>
        <taxon>Myrtales</taxon>
        <taxon>Lythraceae</taxon>
        <taxon>Punica</taxon>
    </lineage>
</organism>
<dbReference type="Proteomes" id="UP000233551">
    <property type="component" value="Unassembled WGS sequence"/>
</dbReference>
<accession>A0A2I0KQF3</accession>
<gene>
    <name evidence="2" type="ORF">CRG98_008971</name>
</gene>
<dbReference type="EMBL" id="PGOL01000434">
    <property type="protein sequence ID" value="PKI70738.1"/>
    <property type="molecule type" value="Genomic_DNA"/>
</dbReference>
<comment type="caution">
    <text evidence="2">The sequence shown here is derived from an EMBL/GenBank/DDBJ whole genome shotgun (WGS) entry which is preliminary data.</text>
</comment>
<proteinExistence type="predicted"/>
<feature type="compositionally biased region" description="Polar residues" evidence="1">
    <location>
        <begin position="16"/>
        <end position="25"/>
    </location>
</feature>
<protein>
    <submittedName>
        <fullName evidence="2">Uncharacterized protein</fullName>
    </submittedName>
</protein>
<keyword evidence="3" id="KW-1185">Reference proteome</keyword>